<dbReference type="SUPFAM" id="SSF51126">
    <property type="entry name" value="Pectin lyase-like"/>
    <property type="match status" value="1"/>
</dbReference>
<dbReference type="SMART" id="SM00710">
    <property type="entry name" value="PbH1"/>
    <property type="match status" value="5"/>
</dbReference>
<keyword evidence="1" id="KW-0732">Signal</keyword>
<dbReference type="Gene3D" id="2.60.120.200">
    <property type="match status" value="1"/>
</dbReference>
<dbReference type="InterPro" id="IPR012334">
    <property type="entry name" value="Pectin_lyas_fold"/>
</dbReference>
<dbReference type="Proteomes" id="UP001553161">
    <property type="component" value="Unassembled WGS sequence"/>
</dbReference>
<evidence type="ECO:0000256" key="1">
    <source>
        <dbReference type="SAM" id="SignalP"/>
    </source>
</evidence>
<feature type="chain" id="PRO_5046514838" description="Right handed beta helix domain-containing protein" evidence="1">
    <location>
        <begin position="28"/>
        <end position="867"/>
    </location>
</feature>
<dbReference type="InterPro" id="IPR013320">
    <property type="entry name" value="ConA-like_dom_sf"/>
</dbReference>
<dbReference type="InterPro" id="IPR011050">
    <property type="entry name" value="Pectin_lyase_fold/virulence"/>
</dbReference>
<feature type="signal peptide" evidence="1">
    <location>
        <begin position="1"/>
        <end position="27"/>
    </location>
</feature>
<organism evidence="2 3">
    <name type="scientific">Meridianimarinicoccus marinus</name>
    <dbReference type="NCBI Taxonomy" id="3231483"/>
    <lineage>
        <taxon>Bacteria</taxon>
        <taxon>Pseudomonadati</taxon>
        <taxon>Pseudomonadota</taxon>
        <taxon>Alphaproteobacteria</taxon>
        <taxon>Rhodobacterales</taxon>
        <taxon>Paracoccaceae</taxon>
        <taxon>Meridianimarinicoccus</taxon>
    </lineage>
</organism>
<comment type="caution">
    <text evidence="2">The sequence shown here is derived from an EMBL/GenBank/DDBJ whole genome shotgun (WGS) entry which is preliminary data.</text>
</comment>
<evidence type="ECO:0008006" key="4">
    <source>
        <dbReference type="Google" id="ProtNLM"/>
    </source>
</evidence>
<evidence type="ECO:0000313" key="2">
    <source>
        <dbReference type="EMBL" id="MEV8468158.1"/>
    </source>
</evidence>
<proteinExistence type="predicted"/>
<dbReference type="EMBL" id="JBFBVU010000023">
    <property type="protein sequence ID" value="MEV8468158.1"/>
    <property type="molecule type" value="Genomic_DNA"/>
</dbReference>
<dbReference type="Gene3D" id="2.160.20.10">
    <property type="entry name" value="Single-stranded right-handed beta-helix, Pectin lyase-like"/>
    <property type="match status" value="1"/>
</dbReference>
<protein>
    <recommendedName>
        <fullName evidence="4">Right handed beta helix domain-containing protein</fullName>
    </recommendedName>
</protein>
<dbReference type="SUPFAM" id="SSF49899">
    <property type="entry name" value="Concanavalin A-like lectins/glucanases"/>
    <property type="match status" value="1"/>
</dbReference>
<evidence type="ECO:0000313" key="3">
    <source>
        <dbReference type="Proteomes" id="UP001553161"/>
    </source>
</evidence>
<accession>A0ABV3L9H4</accession>
<sequence length="867" mass="90867">MSHWIPPALRATLGALLTVATMLPAAATDPVQTAENTGYSPAAAAVPLKAFFTRTPEVAQPWGHRADPSCDGPAVKGCLNVSNSTIVAVDSAEALNAALAKASGGETFLLAPGDYGRLNLTGPSAANLTFRAESPGSASFTGGMLRGVQGITFEDVTFDYTFRDGDTLKTEMLSVRNSSDLTFRRVLLTGDMASGTGKESFDDHFTGFGLRARDSRNIVIEDSEITGFWKGIYLARVDGAQLLRSELHEIRSDALNLIDTRDVLVEDNQFHSIRRSMLSGDHADMIQVWSGQDDPARKPGNMVIRNNYFDIADGDRSQMIYMDNSRASNRDADPAIFYRNILIENNVIVSGTVSGIKLGAVDAAVIRNNILVYSEAPDADTAKGAGEPRIRVAPHSTNVVISDNITYDVKGYSGQADWSVSGNVKAQSARPGSPGYVGGIVSPISHDPADETPVDATLLAYDSGTGLLSMLEDGSMQALLLPSTALQPLDSGGTGLDLGTAVIETPASAVAPLGGGTGFRLDAGLWLEPGQDRGVVFLLKGVLMVSVTAGGALEAQLTTATGDTARVQTASPLGDGGWHDISLIYDGSAGGAGLTLTLDGVLQQTVAQEGPLPEMSRKGLMLGSPWHADAQGGLRHLSLTGLVEHSDPILSPAPVPPVFPPEIDSATLLAQAVMAEGFDFLDDPALGANLMGDARLTGEDGDGQLSLGTGGALHLPGLPGDLHSQHLAAEILFQVDLDATERSTLLSSHRRFEAELVGDRLKLTASTAEGGTASVTSGQLAGLKADGPHRLTLELDARADLLTAHLDGLLVLAETGIDFDLAASTARERGWHMGNRWSDAAQAVEIDQLILADLDALPPEAGDLLLA</sequence>
<name>A0ABV3L9H4_9RHOB</name>
<dbReference type="RefSeq" id="WP_366194114.1">
    <property type="nucleotide sequence ID" value="NZ_JBFBVU010000023.1"/>
</dbReference>
<dbReference type="InterPro" id="IPR006626">
    <property type="entry name" value="PbH1"/>
</dbReference>
<reference evidence="2 3" key="1">
    <citation type="submission" date="2024-07" db="EMBL/GenBank/DDBJ databases">
        <authorList>
            <person name="Kang M."/>
        </authorList>
    </citation>
    <scope>NUCLEOTIDE SEQUENCE [LARGE SCALE GENOMIC DNA]</scope>
    <source>
        <strain evidence="2 3">DFM31</strain>
    </source>
</reference>
<gene>
    <name evidence="2" type="ORF">AB0T83_15395</name>
</gene>
<keyword evidence="3" id="KW-1185">Reference proteome</keyword>